<gene>
    <name evidence="1" type="ORF">WICANDRAFT_64600</name>
</gene>
<evidence type="ECO:0000313" key="2">
    <source>
        <dbReference type="Proteomes" id="UP000094112"/>
    </source>
</evidence>
<protein>
    <submittedName>
        <fullName evidence="1">Uncharacterized protein</fullName>
    </submittedName>
</protein>
<sequence length="270" mass="31542">MANFILQIKQQHLSHSAKIKIDNLINDTIINNGGNNNKNEVAATHPPHIILIQDFEPLRLAKKKHYVPYQSALKIQKRTGSNKPQGRPFNSNLNARFLLFSNINDLILNLLNIKELKIGHLGSNNFDLSTNNMTIQPICQSSDQLTSTHQLKSISFEKFNDHSSKFEIYNELCKIFNVKELSFIKTIRNNKGKLIKFEIMSFINSNELNIDFIKKFITYPRYKSKMKIFLINQKFDQNIWFYNDLRMLIWDINNLKIENTNILISTEILK</sequence>
<dbReference type="OrthoDB" id="4097087at2759"/>
<dbReference type="Proteomes" id="UP000094112">
    <property type="component" value="Unassembled WGS sequence"/>
</dbReference>
<keyword evidence="2" id="KW-1185">Reference proteome</keyword>
<evidence type="ECO:0000313" key="1">
    <source>
        <dbReference type="EMBL" id="ODQ58463.1"/>
    </source>
</evidence>
<name>A0A1E3NZ73_WICAA</name>
<organism evidence="1 2">
    <name type="scientific">Wickerhamomyces anomalus (strain ATCC 58044 / CBS 1984 / NCYC 433 / NRRL Y-366-8)</name>
    <name type="common">Yeast</name>
    <name type="synonym">Hansenula anomala</name>
    <dbReference type="NCBI Taxonomy" id="683960"/>
    <lineage>
        <taxon>Eukaryota</taxon>
        <taxon>Fungi</taxon>
        <taxon>Dikarya</taxon>
        <taxon>Ascomycota</taxon>
        <taxon>Saccharomycotina</taxon>
        <taxon>Saccharomycetes</taxon>
        <taxon>Phaffomycetales</taxon>
        <taxon>Wickerhamomycetaceae</taxon>
        <taxon>Wickerhamomyces</taxon>
    </lineage>
</organism>
<dbReference type="RefSeq" id="XP_019037670.1">
    <property type="nucleotide sequence ID" value="XM_019183769.1"/>
</dbReference>
<dbReference type="EMBL" id="KV454212">
    <property type="protein sequence ID" value="ODQ58463.1"/>
    <property type="molecule type" value="Genomic_DNA"/>
</dbReference>
<reference evidence="1 2" key="1">
    <citation type="journal article" date="2016" name="Proc. Natl. Acad. Sci. U.S.A.">
        <title>Comparative genomics of biotechnologically important yeasts.</title>
        <authorList>
            <person name="Riley R."/>
            <person name="Haridas S."/>
            <person name="Wolfe K.H."/>
            <person name="Lopes M.R."/>
            <person name="Hittinger C.T."/>
            <person name="Goeker M."/>
            <person name="Salamov A.A."/>
            <person name="Wisecaver J.H."/>
            <person name="Long T.M."/>
            <person name="Calvey C.H."/>
            <person name="Aerts A.L."/>
            <person name="Barry K.W."/>
            <person name="Choi C."/>
            <person name="Clum A."/>
            <person name="Coughlan A.Y."/>
            <person name="Deshpande S."/>
            <person name="Douglass A.P."/>
            <person name="Hanson S.J."/>
            <person name="Klenk H.-P."/>
            <person name="LaButti K.M."/>
            <person name="Lapidus A."/>
            <person name="Lindquist E.A."/>
            <person name="Lipzen A.M."/>
            <person name="Meier-Kolthoff J.P."/>
            <person name="Ohm R.A."/>
            <person name="Otillar R.P."/>
            <person name="Pangilinan J.L."/>
            <person name="Peng Y."/>
            <person name="Rokas A."/>
            <person name="Rosa C.A."/>
            <person name="Scheuner C."/>
            <person name="Sibirny A.A."/>
            <person name="Slot J.C."/>
            <person name="Stielow J.B."/>
            <person name="Sun H."/>
            <person name="Kurtzman C.P."/>
            <person name="Blackwell M."/>
            <person name="Grigoriev I.V."/>
            <person name="Jeffries T.W."/>
        </authorList>
    </citation>
    <scope>NUCLEOTIDE SEQUENCE [LARGE SCALE GENOMIC DNA]</scope>
    <source>
        <strain evidence="2">ATCC 58044 / CBS 1984 / NCYC 433 / NRRL Y-366-8</strain>
    </source>
</reference>
<dbReference type="GeneID" id="30201015"/>
<accession>A0A1E3NZ73</accession>
<proteinExistence type="predicted"/>
<dbReference type="STRING" id="683960.A0A1E3NZ73"/>
<dbReference type="AlphaFoldDB" id="A0A1E3NZ73"/>